<dbReference type="InterPro" id="IPR048261">
    <property type="entry name" value="SlpA/SlyD-like_ins_sf"/>
</dbReference>
<proteinExistence type="inferred from homology"/>
<dbReference type="EMBL" id="JADEYS010000017">
    <property type="protein sequence ID" value="MBE9398731.1"/>
    <property type="molecule type" value="Genomic_DNA"/>
</dbReference>
<dbReference type="GO" id="GO:0003755">
    <property type="term" value="F:peptidyl-prolyl cis-trans isomerase activity"/>
    <property type="evidence" value="ECO:0007669"/>
    <property type="project" value="UniProtKB-UniRule"/>
</dbReference>
<comment type="subcellular location">
    <subcellularLocation>
        <location evidence="2">Cytoplasm</location>
    </subcellularLocation>
</comment>
<evidence type="ECO:0000256" key="7">
    <source>
        <dbReference type="ARBA" id="ARBA00023235"/>
    </source>
</evidence>
<evidence type="ECO:0000256" key="5">
    <source>
        <dbReference type="ARBA" id="ARBA00023110"/>
    </source>
</evidence>
<dbReference type="PANTHER" id="PTHR47861:SF3">
    <property type="entry name" value="FKBP-TYPE PEPTIDYL-PROLYL CIS-TRANS ISOMERASE SLYD"/>
    <property type="match status" value="1"/>
</dbReference>
<dbReference type="Pfam" id="PF00254">
    <property type="entry name" value="FKBP_C"/>
    <property type="match status" value="1"/>
</dbReference>
<comment type="function">
    <text evidence="8">Also involved in hydrogenase metallocenter assembly, probably by participating in the nickel insertion step. This function in hydrogenase biosynthesis requires chaperone activity and the presence of the metal-binding domain, but not PPIase activity.</text>
</comment>
<keyword evidence="7 9" id="KW-0413">Isomerase</keyword>
<sequence length="154" mass="17007">MNITKDRVVSFHYALIDRKKKVLDGSRGGEPLPYLHGHNNIVPGLEKALEGHEVGDKFTVTLMPSEGYGERDEDLVEILNRSAFEGMELKVGLPCQVEDENGELQLVTVVEFNDEEVAVDGNHPYAGKALTFDVEVIDVREATADELDAGRISL</sequence>
<evidence type="ECO:0000256" key="2">
    <source>
        <dbReference type="ARBA" id="ARBA00004496"/>
    </source>
</evidence>
<evidence type="ECO:0000313" key="12">
    <source>
        <dbReference type="EMBL" id="MBE9398731.1"/>
    </source>
</evidence>
<dbReference type="InterPro" id="IPR046357">
    <property type="entry name" value="PPIase_dom_sf"/>
</dbReference>
<evidence type="ECO:0000313" key="13">
    <source>
        <dbReference type="Proteomes" id="UP000640333"/>
    </source>
</evidence>
<name>A0A8J7KB32_9GAMM</name>
<evidence type="ECO:0000256" key="6">
    <source>
        <dbReference type="ARBA" id="ARBA00023186"/>
    </source>
</evidence>
<keyword evidence="4" id="KW-0963">Cytoplasm</keyword>
<dbReference type="PANTHER" id="PTHR47861">
    <property type="entry name" value="FKBP-TYPE PEPTIDYL-PROLYL CIS-TRANS ISOMERASE SLYD"/>
    <property type="match status" value="1"/>
</dbReference>
<dbReference type="GO" id="GO:0005737">
    <property type="term" value="C:cytoplasm"/>
    <property type="evidence" value="ECO:0007669"/>
    <property type="project" value="UniProtKB-SubCell"/>
</dbReference>
<feature type="domain" description="PPIase FKBP-type" evidence="11">
    <location>
        <begin position="6"/>
        <end position="78"/>
    </location>
</feature>
<keyword evidence="6" id="KW-0143">Chaperone</keyword>
<evidence type="ECO:0000256" key="1">
    <source>
        <dbReference type="ARBA" id="ARBA00000971"/>
    </source>
</evidence>
<evidence type="ECO:0000256" key="8">
    <source>
        <dbReference type="ARBA" id="ARBA00037071"/>
    </source>
</evidence>
<dbReference type="Proteomes" id="UP000640333">
    <property type="component" value="Unassembled WGS sequence"/>
</dbReference>
<organism evidence="12 13">
    <name type="scientific">Pontibacterium sinense</name>
    <dbReference type="NCBI Taxonomy" id="2781979"/>
    <lineage>
        <taxon>Bacteria</taxon>
        <taxon>Pseudomonadati</taxon>
        <taxon>Pseudomonadota</taxon>
        <taxon>Gammaproteobacteria</taxon>
        <taxon>Oceanospirillales</taxon>
        <taxon>Oceanospirillaceae</taxon>
        <taxon>Pontibacterium</taxon>
    </lineage>
</organism>
<evidence type="ECO:0000256" key="4">
    <source>
        <dbReference type="ARBA" id="ARBA00022490"/>
    </source>
</evidence>
<keyword evidence="13" id="KW-1185">Reference proteome</keyword>
<gene>
    <name evidence="12" type="ORF">IOQ59_15840</name>
</gene>
<evidence type="ECO:0000259" key="11">
    <source>
        <dbReference type="PROSITE" id="PS50059"/>
    </source>
</evidence>
<dbReference type="GO" id="GO:0042026">
    <property type="term" value="P:protein refolding"/>
    <property type="evidence" value="ECO:0007669"/>
    <property type="project" value="UniProtKB-ARBA"/>
</dbReference>
<dbReference type="PROSITE" id="PS50059">
    <property type="entry name" value="FKBP_PPIASE"/>
    <property type="match status" value="1"/>
</dbReference>
<comment type="catalytic activity">
    <reaction evidence="1 9 10">
        <text>[protein]-peptidylproline (omega=180) = [protein]-peptidylproline (omega=0)</text>
        <dbReference type="Rhea" id="RHEA:16237"/>
        <dbReference type="Rhea" id="RHEA-COMP:10747"/>
        <dbReference type="Rhea" id="RHEA-COMP:10748"/>
        <dbReference type="ChEBI" id="CHEBI:83833"/>
        <dbReference type="ChEBI" id="CHEBI:83834"/>
        <dbReference type="EC" id="5.2.1.8"/>
    </reaction>
</comment>
<dbReference type="SUPFAM" id="SSF54534">
    <property type="entry name" value="FKBP-like"/>
    <property type="match status" value="1"/>
</dbReference>
<comment type="similarity">
    <text evidence="3 10">Belongs to the FKBP-type PPIase family.</text>
</comment>
<evidence type="ECO:0000256" key="9">
    <source>
        <dbReference type="PROSITE-ProRule" id="PRU00277"/>
    </source>
</evidence>
<evidence type="ECO:0000256" key="10">
    <source>
        <dbReference type="RuleBase" id="RU003915"/>
    </source>
</evidence>
<protein>
    <recommendedName>
        <fullName evidence="10">Peptidyl-prolyl cis-trans isomerase</fullName>
        <ecNumber evidence="10">5.2.1.8</ecNumber>
    </recommendedName>
</protein>
<dbReference type="EC" id="5.2.1.8" evidence="10"/>
<reference evidence="12" key="1">
    <citation type="submission" date="2020-10" db="EMBL/GenBank/DDBJ databases">
        <title>Bacterium isolated from coastal waters sediment.</title>
        <authorList>
            <person name="Chen R.-J."/>
            <person name="Lu D.-C."/>
            <person name="Zhu K.-L."/>
            <person name="Du Z.-J."/>
        </authorList>
    </citation>
    <scope>NUCLEOTIDE SEQUENCE</scope>
    <source>
        <strain evidence="12">N1Y112</strain>
    </source>
</reference>
<dbReference type="Gene3D" id="3.10.50.40">
    <property type="match status" value="1"/>
</dbReference>
<dbReference type="RefSeq" id="WP_193954422.1">
    <property type="nucleotide sequence ID" value="NZ_JADEYS010000017.1"/>
</dbReference>
<evidence type="ECO:0000256" key="3">
    <source>
        <dbReference type="ARBA" id="ARBA00006577"/>
    </source>
</evidence>
<keyword evidence="5 9" id="KW-0697">Rotamase</keyword>
<dbReference type="InterPro" id="IPR001179">
    <property type="entry name" value="PPIase_FKBP_dom"/>
</dbReference>
<dbReference type="Gene3D" id="2.40.10.330">
    <property type="match status" value="1"/>
</dbReference>
<accession>A0A8J7KB32</accession>
<dbReference type="AlphaFoldDB" id="A0A8J7KB32"/>
<comment type="caution">
    <text evidence="12">The sequence shown here is derived from an EMBL/GenBank/DDBJ whole genome shotgun (WGS) entry which is preliminary data.</text>
</comment>